<reference evidence="7 8" key="1">
    <citation type="journal article" date="2005" name="PLoS Biol.">
        <title>The genomes of Oryza sativa: a history of duplications.</title>
        <authorList>
            <person name="Yu J."/>
            <person name="Wang J."/>
            <person name="Lin W."/>
            <person name="Li S."/>
            <person name="Li H."/>
            <person name="Zhou J."/>
            <person name="Ni P."/>
            <person name="Dong W."/>
            <person name="Hu S."/>
            <person name="Zeng C."/>
            <person name="Zhang J."/>
            <person name="Zhang Y."/>
            <person name="Li R."/>
            <person name="Xu Z."/>
            <person name="Li S."/>
            <person name="Li X."/>
            <person name="Zheng H."/>
            <person name="Cong L."/>
            <person name="Lin L."/>
            <person name="Yin J."/>
            <person name="Geng J."/>
            <person name="Li G."/>
            <person name="Shi J."/>
            <person name="Liu J."/>
            <person name="Lv H."/>
            <person name="Li J."/>
            <person name="Wang J."/>
            <person name="Deng Y."/>
            <person name="Ran L."/>
            <person name="Shi X."/>
            <person name="Wang X."/>
            <person name="Wu Q."/>
            <person name="Li C."/>
            <person name="Ren X."/>
            <person name="Wang J."/>
            <person name="Wang X."/>
            <person name="Li D."/>
            <person name="Liu D."/>
            <person name="Zhang X."/>
            <person name="Ji Z."/>
            <person name="Zhao W."/>
            <person name="Sun Y."/>
            <person name="Zhang Z."/>
            <person name="Bao J."/>
            <person name="Han Y."/>
            <person name="Dong L."/>
            <person name="Ji J."/>
            <person name="Chen P."/>
            <person name="Wu S."/>
            <person name="Liu J."/>
            <person name="Xiao Y."/>
            <person name="Bu D."/>
            <person name="Tan J."/>
            <person name="Yang L."/>
            <person name="Ye C."/>
            <person name="Zhang J."/>
            <person name="Xu J."/>
            <person name="Zhou Y."/>
            <person name="Yu Y."/>
            <person name="Zhang B."/>
            <person name="Zhuang S."/>
            <person name="Wei H."/>
            <person name="Liu B."/>
            <person name="Lei M."/>
            <person name="Yu H."/>
            <person name="Li Y."/>
            <person name="Xu H."/>
            <person name="Wei S."/>
            <person name="He X."/>
            <person name="Fang L."/>
            <person name="Zhang Z."/>
            <person name="Zhang Y."/>
            <person name="Huang X."/>
            <person name="Su Z."/>
            <person name="Tong W."/>
            <person name="Li J."/>
            <person name="Tong Z."/>
            <person name="Li S."/>
            <person name="Ye J."/>
            <person name="Wang L."/>
            <person name="Fang L."/>
            <person name="Lei T."/>
            <person name="Chen C."/>
            <person name="Chen H."/>
            <person name="Xu Z."/>
            <person name="Li H."/>
            <person name="Huang H."/>
            <person name="Zhang F."/>
            <person name="Xu H."/>
            <person name="Li N."/>
            <person name="Zhao C."/>
            <person name="Li S."/>
            <person name="Dong L."/>
            <person name="Huang Y."/>
            <person name="Li L."/>
            <person name="Xi Y."/>
            <person name="Qi Q."/>
            <person name="Li W."/>
            <person name="Zhang B."/>
            <person name="Hu W."/>
            <person name="Zhang Y."/>
            <person name="Tian X."/>
            <person name="Jiao Y."/>
            <person name="Liang X."/>
            <person name="Jin J."/>
            <person name="Gao L."/>
            <person name="Zheng W."/>
            <person name="Hao B."/>
            <person name="Liu S."/>
            <person name="Wang W."/>
            <person name="Yuan L."/>
            <person name="Cao M."/>
            <person name="McDermott J."/>
            <person name="Samudrala R."/>
            <person name="Wang J."/>
            <person name="Wong G.K."/>
            <person name="Yang H."/>
        </authorList>
    </citation>
    <scope>NUCLEOTIDE SEQUENCE [LARGE SCALE GENOMIC DNA]</scope>
    <source>
        <strain evidence="8">cv. 93-11</strain>
    </source>
</reference>
<dbReference type="InterPro" id="IPR041118">
    <property type="entry name" value="Rx_N"/>
</dbReference>
<keyword evidence="4" id="KW-0547">Nucleotide-binding</keyword>
<dbReference type="EMBL" id="CM000130">
    <property type="protein sequence ID" value="EEC78726.1"/>
    <property type="molecule type" value="Genomic_DNA"/>
</dbReference>
<accession>B8AZ88</accession>
<evidence type="ECO:0000256" key="3">
    <source>
        <dbReference type="ARBA" id="ARBA00022737"/>
    </source>
</evidence>
<evidence type="ECO:0000256" key="2">
    <source>
        <dbReference type="ARBA" id="ARBA00022614"/>
    </source>
</evidence>
<gene>
    <name evidence="7" type="ORF">OsI_18909</name>
</gene>
<organism evidence="7 8">
    <name type="scientific">Oryza sativa subsp. indica</name>
    <name type="common">Rice</name>
    <dbReference type="NCBI Taxonomy" id="39946"/>
    <lineage>
        <taxon>Eukaryota</taxon>
        <taxon>Viridiplantae</taxon>
        <taxon>Streptophyta</taxon>
        <taxon>Embryophyta</taxon>
        <taxon>Tracheophyta</taxon>
        <taxon>Spermatophyta</taxon>
        <taxon>Magnoliopsida</taxon>
        <taxon>Liliopsida</taxon>
        <taxon>Poales</taxon>
        <taxon>Poaceae</taxon>
        <taxon>BOP clade</taxon>
        <taxon>Oryzoideae</taxon>
        <taxon>Oryzeae</taxon>
        <taxon>Oryzinae</taxon>
        <taxon>Oryza</taxon>
        <taxon>Oryza sativa</taxon>
    </lineage>
</organism>
<dbReference type="Pfam" id="PF18052">
    <property type="entry name" value="Rx_N"/>
    <property type="match status" value="1"/>
</dbReference>
<dbReference type="AlphaFoldDB" id="B8AZ88"/>
<dbReference type="Proteomes" id="UP000007015">
    <property type="component" value="Chromosome 5"/>
</dbReference>
<dbReference type="Gramene" id="BGIOSGA019376-TA">
    <property type="protein sequence ID" value="BGIOSGA019376-PA"/>
    <property type="gene ID" value="BGIOSGA019376"/>
</dbReference>
<evidence type="ECO:0000313" key="8">
    <source>
        <dbReference type="Proteomes" id="UP000007015"/>
    </source>
</evidence>
<keyword evidence="8" id="KW-1185">Reference proteome</keyword>
<evidence type="ECO:0000256" key="1">
    <source>
        <dbReference type="ARBA" id="ARBA00008894"/>
    </source>
</evidence>
<dbReference type="HOGENOM" id="CLU_172142_0_0_1"/>
<keyword evidence="2" id="KW-0433">Leucine-rich repeat</keyword>
<evidence type="ECO:0000259" key="6">
    <source>
        <dbReference type="Pfam" id="PF18052"/>
    </source>
</evidence>
<sequence length="90" mass="10296">MAVMETVEKIISTGINIHGATNLEDDLSCLRASLPNARLVINRGEWGRFKNKDLAVLLTQLKDTTYDTEDLLRKFDDQVLRQKMEDTDRS</sequence>
<evidence type="ECO:0000256" key="4">
    <source>
        <dbReference type="ARBA" id="ARBA00022741"/>
    </source>
</evidence>
<dbReference type="GO" id="GO:0006952">
    <property type="term" value="P:defense response"/>
    <property type="evidence" value="ECO:0007669"/>
    <property type="project" value="UniProtKB-KW"/>
</dbReference>
<dbReference type="STRING" id="39946.B8AZ88"/>
<dbReference type="GO" id="GO:0000166">
    <property type="term" value="F:nucleotide binding"/>
    <property type="evidence" value="ECO:0007669"/>
    <property type="project" value="UniProtKB-KW"/>
</dbReference>
<proteinExistence type="inferred from homology"/>
<comment type="similarity">
    <text evidence="1">Belongs to the disease resistance NB-LRR family.</text>
</comment>
<keyword evidence="5" id="KW-0611">Plant defense</keyword>
<keyword evidence="3" id="KW-0677">Repeat</keyword>
<name>B8AZ88_ORYSI</name>
<evidence type="ECO:0000313" key="7">
    <source>
        <dbReference type="EMBL" id="EEC78726.1"/>
    </source>
</evidence>
<evidence type="ECO:0000256" key="5">
    <source>
        <dbReference type="ARBA" id="ARBA00022821"/>
    </source>
</evidence>
<protein>
    <recommendedName>
        <fullName evidence="6">Disease resistance N-terminal domain-containing protein</fullName>
    </recommendedName>
</protein>
<feature type="domain" description="Disease resistance N-terminal" evidence="6">
    <location>
        <begin position="18"/>
        <end position="85"/>
    </location>
</feature>